<keyword evidence="2" id="KW-0812">Transmembrane</keyword>
<protein>
    <submittedName>
        <fullName evidence="3">Uncharacterized protein</fullName>
    </submittedName>
</protein>
<evidence type="ECO:0000256" key="2">
    <source>
        <dbReference type="SAM" id="Phobius"/>
    </source>
</evidence>
<dbReference type="AlphaFoldDB" id="A0A6C0IJV3"/>
<evidence type="ECO:0000256" key="1">
    <source>
        <dbReference type="SAM" id="MobiDB-lite"/>
    </source>
</evidence>
<feature type="compositionally biased region" description="Basic and acidic residues" evidence="1">
    <location>
        <begin position="87"/>
        <end position="99"/>
    </location>
</feature>
<keyword evidence="2" id="KW-0472">Membrane</keyword>
<feature type="transmembrane region" description="Helical" evidence="2">
    <location>
        <begin position="38"/>
        <end position="64"/>
    </location>
</feature>
<proteinExistence type="predicted"/>
<dbReference type="EMBL" id="MN740194">
    <property type="protein sequence ID" value="QHT92765.1"/>
    <property type="molecule type" value="Genomic_DNA"/>
</dbReference>
<name>A0A6C0IJV3_9ZZZZ</name>
<evidence type="ECO:0000313" key="3">
    <source>
        <dbReference type="EMBL" id="QHT92765.1"/>
    </source>
</evidence>
<sequence>MKFDIQSLLKDKNVLYVTLFIAISNMFAYLMFRQFDAIIFFIVIAIITSNFSKNMIIIMLVALISTNLAISVKMIGKVKEGFEKMKDTDKKKKQTKEGLEGVAGPNAMKLSSGTKPKATIKPKPIVAPLKGKKGTGKELFTQQLNPARLNSNDDDDDYESHPTVDYASTLETAYDNLDKLLSSDAISSMSEDTHRLAEKQQMLMGNINKLQPMMEKAGSLLEGLKMGDMSNMLEGLQSKLSNLGGK</sequence>
<accession>A0A6C0IJV3</accession>
<feature type="region of interest" description="Disordered" evidence="1">
    <location>
        <begin position="87"/>
        <end position="106"/>
    </location>
</feature>
<keyword evidence="2" id="KW-1133">Transmembrane helix</keyword>
<reference evidence="3" key="1">
    <citation type="journal article" date="2020" name="Nature">
        <title>Giant virus diversity and host interactions through global metagenomics.</title>
        <authorList>
            <person name="Schulz F."/>
            <person name="Roux S."/>
            <person name="Paez-Espino D."/>
            <person name="Jungbluth S."/>
            <person name="Walsh D.A."/>
            <person name="Denef V.J."/>
            <person name="McMahon K.D."/>
            <person name="Konstantinidis K.T."/>
            <person name="Eloe-Fadrosh E.A."/>
            <person name="Kyrpides N.C."/>
            <person name="Woyke T."/>
        </authorList>
    </citation>
    <scope>NUCLEOTIDE SEQUENCE</scope>
    <source>
        <strain evidence="3">GVMAG-M-3300023184-89</strain>
    </source>
</reference>
<feature type="transmembrane region" description="Helical" evidence="2">
    <location>
        <begin position="14"/>
        <end position="32"/>
    </location>
</feature>
<organism evidence="3">
    <name type="scientific">viral metagenome</name>
    <dbReference type="NCBI Taxonomy" id="1070528"/>
    <lineage>
        <taxon>unclassified sequences</taxon>
        <taxon>metagenomes</taxon>
        <taxon>organismal metagenomes</taxon>
    </lineage>
</organism>